<accession>A0ABV4HMJ5</accession>
<reference evidence="1 2" key="1">
    <citation type="submission" date="2024-06" db="EMBL/GenBank/DDBJ databases">
        <title>Soil Sphingobacterium thalpophilum.</title>
        <authorList>
            <person name="Yang J."/>
            <person name="Li J."/>
        </authorList>
    </citation>
    <scope>NUCLEOTIDE SEQUENCE [LARGE SCALE GENOMIC DNA]</scope>
    <source>
        <strain evidence="1 2">22g91tb</strain>
    </source>
</reference>
<proteinExistence type="predicted"/>
<dbReference type="EMBL" id="JBEOQB010000009">
    <property type="protein sequence ID" value="MEZ0454741.1"/>
    <property type="molecule type" value="Genomic_DNA"/>
</dbReference>
<comment type="caution">
    <text evidence="1">The sequence shown here is derived from an EMBL/GenBank/DDBJ whole genome shotgun (WGS) entry which is preliminary data.</text>
</comment>
<sequence length="337" mass="37272">MRNKNLILSVLLIIICKFGFSQMIRLESVSYSYVQVVNNEVLLNYGAPTTMRVSVMLSKPVQDPWGSLPVKGEVKLYYYKDNQEVNILDPITFTGADWSLPAFSNFIVKNITIPANTVTITNPKIQVFAKWRYYKDGYPNPDNNNGWTDWYGGGYTNFVLNSSTLPETTFIGPSQICDEATYTITNPGTITLENATGIATLTALGNNQWKVTKINSLGGLVVLKSQQGTTSFTKTIKIDPSYLDGIINGPVIVKQSDTNLNYVFEASNNQVDFTNMIWSTNNPYVKLNKVNETTATLTFLPGFNIPSGQTNLNLEITASKSNSCGIISTSTIIKVTK</sequence>
<organism evidence="1 2">
    <name type="scientific">Sphingobacterium thalpophilum</name>
    <dbReference type="NCBI Taxonomy" id="259"/>
    <lineage>
        <taxon>Bacteria</taxon>
        <taxon>Pseudomonadati</taxon>
        <taxon>Bacteroidota</taxon>
        <taxon>Sphingobacteriia</taxon>
        <taxon>Sphingobacteriales</taxon>
        <taxon>Sphingobacteriaceae</taxon>
        <taxon>Sphingobacterium</taxon>
    </lineage>
</organism>
<dbReference type="RefSeq" id="WP_343540174.1">
    <property type="nucleotide sequence ID" value="NZ_JBCNLX010000093.1"/>
</dbReference>
<dbReference type="Proteomes" id="UP001566204">
    <property type="component" value="Unassembled WGS sequence"/>
</dbReference>
<protein>
    <submittedName>
        <fullName evidence="1">Uncharacterized protein</fullName>
    </submittedName>
</protein>
<evidence type="ECO:0000313" key="1">
    <source>
        <dbReference type="EMBL" id="MEZ0454741.1"/>
    </source>
</evidence>
<keyword evidence="2" id="KW-1185">Reference proteome</keyword>
<name>A0ABV4HMJ5_9SPHI</name>
<evidence type="ECO:0000313" key="2">
    <source>
        <dbReference type="Proteomes" id="UP001566204"/>
    </source>
</evidence>
<gene>
    <name evidence="1" type="ORF">ABTW24_24345</name>
</gene>